<accession>A0ABV6LLT2</accession>
<dbReference type="RefSeq" id="WP_377345918.1">
    <property type="nucleotide sequence ID" value="NZ_JBHLTP010000004.1"/>
</dbReference>
<dbReference type="InterPro" id="IPR026838">
    <property type="entry name" value="YheC/D"/>
</dbReference>
<dbReference type="Pfam" id="PF14398">
    <property type="entry name" value="ATPgrasp_YheCD"/>
    <property type="match status" value="2"/>
</dbReference>
<keyword evidence="1" id="KW-0547">Nucleotide-binding</keyword>
<keyword evidence="4" id="KW-1185">Reference proteome</keyword>
<evidence type="ECO:0000313" key="3">
    <source>
        <dbReference type="EMBL" id="MFC0523294.1"/>
    </source>
</evidence>
<name>A0ABV6LLT2_9BACI</name>
<organism evidence="3 4">
    <name type="scientific">Pontibacillus salicampi</name>
    <dbReference type="NCBI Taxonomy" id="1449801"/>
    <lineage>
        <taxon>Bacteria</taxon>
        <taxon>Bacillati</taxon>
        <taxon>Bacillota</taxon>
        <taxon>Bacilli</taxon>
        <taxon>Bacillales</taxon>
        <taxon>Bacillaceae</taxon>
        <taxon>Pontibacillus</taxon>
    </lineage>
</organism>
<dbReference type="InterPro" id="IPR011761">
    <property type="entry name" value="ATP-grasp"/>
</dbReference>
<dbReference type="Gene3D" id="3.30.470.20">
    <property type="entry name" value="ATP-grasp fold, B domain"/>
    <property type="match status" value="1"/>
</dbReference>
<feature type="domain" description="ATP-grasp" evidence="2">
    <location>
        <begin position="190"/>
        <end position="418"/>
    </location>
</feature>
<gene>
    <name evidence="3" type="ORF">ACFFGV_06825</name>
</gene>
<dbReference type="Proteomes" id="UP001589836">
    <property type="component" value="Unassembled WGS sequence"/>
</dbReference>
<dbReference type="EMBL" id="JBHLTP010000004">
    <property type="protein sequence ID" value="MFC0523294.1"/>
    <property type="molecule type" value="Genomic_DNA"/>
</dbReference>
<comment type="caution">
    <text evidence="3">The sequence shown here is derived from an EMBL/GenBank/DDBJ whole genome shotgun (WGS) entry which is preliminary data.</text>
</comment>
<dbReference type="SUPFAM" id="SSF56059">
    <property type="entry name" value="Glutathione synthetase ATP-binding domain-like"/>
    <property type="match status" value="1"/>
</dbReference>
<evidence type="ECO:0000256" key="1">
    <source>
        <dbReference type="PROSITE-ProRule" id="PRU00409"/>
    </source>
</evidence>
<proteinExistence type="predicted"/>
<protein>
    <submittedName>
        <fullName evidence="3">YheC/YheD family protein</fullName>
    </submittedName>
</protein>
<keyword evidence="1" id="KW-0067">ATP-binding</keyword>
<reference evidence="3 4" key="1">
    <citation type="submission" date="2024-09" db="EMBL/GenBank/DDBJ databases">
        <authorList>
            <person name="Sun Q."/>
            <person name="Mori K."/>
        </authorList>
    </citation>
    <scope>NUCLEOTIDE SEQUENCE [LARGE SCALE GENOMIC DNA]</scope>
    <source>
        <strain evidence="3 4">NCAIM B.02529</strain>
    </source>
</reference>
<evidence type="ECO:0000259" key="2">
    <source>
        <dbReference type="PROSITE" id="PS50975"/>
    </source>
</evidence>
<sequence>MGERSKGRWSIMQALRANQDVKHFLPDIALCKERAFVSFLQAYDHVVLKPCYGERPFDWLWVKRLENHLYRVRTSEEEVDIAGATQVYEYISNLPLLNKHYILQADRNWPERYMVKIVESEPVHVAVLTYKRGAFCMKECLEYKEGLPELCREVGKTLASCYSETKEVFIEVGCDGETIGIEEVHLGLLKQKWTLYGVMAADPIIVSHLPQTLPCTLENVREWMEPNRAVLFKPSKGQGGRGIASIERVKRDKFLVQVKQKQFTFHRLSDAYSFVKRNVMKLSHYMIQPRLALMQYNGLPFDVRVMVQREKDTGQWIATGSLLRVANDGYITTNVTKHYLESHTVLTEETIQSINQLALRTAYHLSHYYADARAIGYDIGVDQKGEIWIIEANFVPDFSLFKQLDDLSMYQEMLKHGRKKRLLGED</sequence>
<evidence type="ECO:0000313" key="4">
    <source>
        <dbReference type="Proteomes" id="UP001589836"/>
    </source>
</evidence>
<dbReference type="PROSITE" id="PS50975">
    <property type="entry name" value="ATP_GRASP"/>
    <property type="match status" value="1"/>
</dbReference>